<dbReference type="InterPro" id="IPR027417">
    <property type="entry name" value="P-loop_NTPase"/>
</dbReference>
<dbReference type="EMBL" id="LN907827">
    <property type="protein sequence ID" value="CUU24054.1"/>
    <property type="molecule type" value="Genomic_DNA"/>
</dbReference>
<dbReference type="AlphaFoldDB" id="A0A0U5L5L9"/>
<dbReference type="OrthoDB" id="9810372at2"/>
<dbReference type="PATRIC" id="fig|1619313.3.peg.1889"/>
<name>A0A0U5L5L9_9GAMM</name>
<proteinExistence type="predicted"/>
<evidence type="ECO:0000313" key="2">
    <source>
        <dbReference type="Proteomes" id="UP000059419"/>
    </source>
</evidence>
<gene>
    <name evidence="1" type="ORF">EM595_1820</name>
</gene>
<dbReference type="STRING" id="1619313.EM595_1820"/>
<dbReference type="KEGG" id="ege:EM595_1820"/>
<keyword evidence="2" id="KW-1185">Reference proteome</keyword>
<protein>
    <submittedName>
        <fullName evidence="1">ATPase AAA</fullName>
    </submittedName>
</protein>
<organism evidence="1 2">
    <name type="scientific">Duffyella gerundensis</name>
    <dbReference type="NCBI Taxonomy" id="1619313"/>
    <lineage>
        <taxon>Bacteria</taxon>
        <taxon>Pseudomonadati</taxon>
        <taxon>Pseudomonadota</taxon>
        <taxon>Gammaproteobacteria</taxon>
        <taxon>Enterobacterales</taxon>
        <taxon>Erwiniaceae</taxon>
        <taxon>Duffyella</taxon>
    </lineage>
</organism>
<evidence type="ECO:0000313" key="1">
    <source>
        <dbReference type="EMBL" id="CUU24054.1"/>
    </source>
</evidence>
<dbReference type="Proteomes" id="UP000059419">
    <property type="component" value="Chromosome 1"/>
</dbReference>
<dbReference type="Gene3D" id="3.40.50.300">
    <property type="entry name" value="P-loop containing nucleotide triphosphate hydrolases"/>
    <property type="match status" value="1"/>
</dbReference>
<dbReference type="RefSeq" id="WP_067430651.1">
    <property type="nucleotide sequence ID" value="NZ_LN907827.1"/>
</dbReference>
<reference evidence="2" key="1">
    <citation type="submission" date="2015-11" db="EMBL/GenBank/DDBJ databases">
        <authorList>
            <person name="Blom J."/>
        </authorList>
    </citation>
    <scope>NUCLEOTIDE SEQUENCE [LARGE SCALE GENOMIC DNA]</scope>
</reference>
<dbReference type="SUPFAM" id="SSF52540">
    <property type="entry name" value="P-loop containing nucleoside triphosphate hydrolases"/>
    <property type="match status" value="1"/>
</dbReference>
<accession>A0A0U5L5L9</accession>
<sequence>MNTITGKTVILVNGVPASGKSSVAREIANRFQLPYLTLDEVKEPFMAMLAPVDRATNRQLGKAAYAAIWSAVAQAPLRCVYVIDAWFGFQPLTLLQEHLRQAGVSNVLEVWNQIDGERVAARYKARIPQRPAGHPGEEYLPELRALAERATPLGLGPLWQCDQNSPLDYPALFEWLEAQLTLSQPANARVRLQAANQAAG</sequence>